<comment type="caution">
    <text evidence="1">The sequence shown here is derived from an EMBL/GenBank/DDBJ whole genome shotgun (WGS) entry which is preliminary data.</text>
</comment>
<organism evidence="1 2">
    <name type="scientific">Caerostris extrusa</name>
    <name type="common">Bark spider</name>
    <name type="synonym">Caerostris bankana</name>
    <dbReference type="NCBI Taxonomy" id="172846"/>
    <lineage>
        <taxon>Eukaryota</taxon>
        <taxon>Metazoa</taxon>
        <taxon>Ecdysozoa</taxon>
        <taxon>Arthropoda</taxon>
        <taxon>Chelicerata</taxon>
        <taxon>Arachnida</taxon>
        <taxon>Araneae</taxon>
        <taxon>Araneomorphae</taxon>
        <taxon>Entelegynae</taxon>
        <taxon>Araneoidea</taxon>
        <taxon>Araneidae</taxon>
        <taxon>Caerostris</taxon>
    </lineage>
</organism>
<name>A0AAV4N0I8_CAEEX</name>
<dbReference type="AlphaFoldDB" id="A0AAV4N0I8"/>
<dbReference type="Proteomes" id="UP001054945">
    <property type="component" value="Unassembled WGS sequence"/>
</dbReference>
<reference evidence="1 2" key="1">
    <citation type="submission" date="2021-06" db="EMBL/GenBank/DDBJ databases">
        <title>Caerostris extrusa draft genome.</title>
        <authorList>
            <person name="Kono N."/>
            <person name="Arakawa K."/>
        </authorList>
    </citation>
    <scope>NUCLEOTIDE SEQUENCE [LARGE SCALE GENOMIC DNA]</scope>
</reference>
<keyword evidence="2" id="KW-1185">Reference proteome</keyword>
<evidence type="ECO:0000313" key="2">
    <source>
        <dbReference type="Proteomes" id="UP001054945"/>
    </source>
</evidence>
<gene>
    <name evidence="1" type="ORF">CEXT_570601</name>
</gene>
<proteinExistence type="predicted"/>
<sequence length="136" mass="16475">MHEDLRRIYQRLEHLTDVIEDTILLISYVLNHIEQAHVYAHTALDPVTLTADECRAREPESTILIDQLQNHRKKIERIMEVYVETVREVKNCNHPTLLSRLERDIKWKIRDLLYKVLYNEFLVDCYQIKLEFRQNM</sequence>
<dbReference type="EMBL" id="BPLR01002807">
    <property type="protein sequence ID" value="GIX77978.1"/>
    <property type="molecule type" value="Genomic_DNA"/>
</dbReference>
<accession>A0AAV4N0I8</accession>
<evidence type="ECO:0000313" key="1">
    <source>
        <dbReference type="EMBL" id="GIX77978.1"/>
    </source>
</evidence>
<protein>
    <submittedName>
        <fullName evidence="1">Uncharacterized protein</fullName>
    </submittedName>
</protein>